<dbReference type="EMBL" id="CAJVPZ010006137">
    <property type="protein sequence ID" value="CAG8569921.1"/>
    <property type="molecule type" value="Genomic_DNA"/>
</dbReference>
<proteinExistence type="predicted"/>
<feature type="coiled-coil region" evidence="1">
    <location>
        <begin position="225"/>
        <end position="267"/>
    </location>
</feature>
<reference evidence="2" key="1">
    <citation type="submission" date="2021-06" db="EMBL/GenBank/DDBJ databases">
        <authorList>
            <person name="Kallberg Y."/>
            <person name="Tangrot J."/>
            <person name="Rosling A."/>
        </authorList>
    </citation>
    <scope>NUCLEOTIDE SEQUENCE</scope>
    <source>
        <strain evidence="2">IN212</strain>
    </source>
</reference>
<dbReference type="OrthoDB" id="10419818at2759"/>
<evidence type="ECO:0000313" key="3">
    <source>
        <dbReference type="Proteomes" id="UP000789396"/>
    </source>
</evidence>
<keyword evidence="3" id="KW-1185">Reference proteome</keyword>
<dbReference type="AlphaFoldDB" id="A0A9N9G102"/>
<protein>
    <submittedName>
        <fullName evidence="2">14412_t:CDS:1</fullName>
    </submittedName>
</protein>
<evidence type="ECO:0000256" key="1">
    <source>
        <dbReference type="SAM" id="Coils"/>
    </source>
</evidence>
<evidence type="ECO:0000313" key="2">
    <source>
        <dbReference type="EMBL" id="CAG8569921.1"/>
    </source>
</evidence>
<feature type="coiled-coil region" evidence="1">
    <location>
        <begin position="165"/>
        <end position="192"/>
    </location>
</feature>
<comment type="caution">
    <text evidence="2">The sequence shown here is derived from an EMBL/GenBank/DDBJ whole genome shotgun (WGS) entry which is preliminary data.</text>
</comment>
<accession>A0A9N9G102</accession>
<name>A0A9N9G102_9GLOM</name>
<organism evidence="2 3">
    <name type="scientific">Racocetra fulgida</name>
    <dbReference type="NCBI Taxonomy" id="60492"/>
    <lineage>
        <taxon>Eukaryota</taxon>
        <taxon>Fungi</taxon>
        <taxon>Fungi incertae sedis</taxon>
        <taxon>Mucoromycota</taxon>
        <taxon>Glomeromycotina</taxon>
        <taxon>Glomeromycetes</taxon>
        <taxon>Diversisporales</taxon>
        <taxon>Gigasporaceae</taxon>
        <taxon>Racocetra</taxon>
    </lineage>
</organism>
<sequence>MVNANEWLNKKIPTNERGRAETLNIYSKCQCKFENILQYGQPATNSPSFEPFGAAQLDLNDFVNLKKLFIEGIEQNNQQQKLTKLKVDKCIQLTDITIKHTTLGFISIGSKPNLQYALFSGNKQISFCDRVFNYRGVLNNQGDNVFNSQEEILKKQVARLTSLIQSTKATNLNNLKSELKKIKEETFEYQLKIIKSRLNDDYQFWLESLVEAHQEVLKVNSPFARKQLEQSKKKLAEVLTGEEIQDILGKKVEINELETQLNNIKKSSSKKLTVMRKRS</sequence>
<dbReference type="Proteomes" id="UP000789396">
    <property type="component" value="Unassembled WGS sequence"/>
</dbReference>
<keyword evidence="1" id="KW-0175">Coiled coil</keyword>
<gene>
    <name evidence="2" type="ORF">RFULGI_LOCUS5411</name>
</gene>